<feature type="transmembrane region" description="Helical" evidence="2">
    <location>
        <begin position="393"/>
        <end position="412"/>
    </location>
</feature>
<reference evidence="4 5" key="1">
    <citation type="submission" date="2016-03" db="EMBL/GenBank/DDBJ databases">
        <authorList>
            <person name="Ploux O."/>
        </authorList>
    </citation>
    <scope>NUCLEOTIDE SEQUENCE [LARGE SCALE GENOMIC DNA]</scope>
    <source>
        <strain evidence="4 5">UAMH 11012</strain>
    </source>
</reference>
<feature type="region of interest" description="Disordered" evidence="1">
    <location>
        <begin position="582"/>
        <end position="601"/>
    </location>
</feature>
<organism evidence="4 5">
    <name type="scientific">Phialocephala subalpina</name>
    <dbReference type="NCBI Taxonomy" id="576137"/>
    <lineage>
        <taxon>Eukaryota</taxon>
        <taxon>Fungi</taxon>
        <taxon>Dikarya</taxon>
        <taxon>Ascomycota</taxon>
        <taxon>Pezizomycotina</taxon>
        <taxon>Leotiomycetes</taxon>
        <taxon>Helotiales</taxon>
        <taxon>Mollisiaceae</taxon>
        <taxon>Phialocephala</taxon>
        <taxon>Phialocephala fortinii species complex</taxon>
    </lineage>
</organism>
<name>A0A1L7XQ33_9HELO</name>
<gene>
    <name evidence="4" type="ORF">PAC_17042</name>
</gene>
<evidence type="ECO:0000313" key="5">
    <source>
        <dbReference type="Proteomes" id="UP000184330"/>
    </source>
</evidence>
<feature type="transmembrane region" description="Helical" evidence="2">
    <location>
        <begin position="432"/>
        <end position="452"/>
    </location>
</feature>
<keyword evidence="2" id="KW-0472">Membrane</keyword>
<feature type="transmembrane region" description="Helical" evidence="2">
    <location>
        <begin position="245"/>
        <end position="263"/>
    </location>
</feature>
<feature type="compositionally biased region" description="Acidic residues" evidence="1">
    <location>
        <begin position="582"/>
        <end position="594"/>
    </location>
</feature>
<evidence type="ECO:0000256" key="1">
    <source>
        <dbReference type="SAM" id="MobiDB-lite"/>
    </source>
</evidence>
<dbReference type="EMBL" id="FJOG01000042">
    <property type="protein sequence ID" value="CZR67143.1"/>
    <property type="molecule type" value="Genomic_DNA"/>
</dbReference>
<evidence type="ECO:0000313" key="4">
    <source>
        <dbReference type="EMBL" id="CZR67143.1"/>
    </source>
</evidence>
<protein>
    <submittedName>
        <fullName evidence="4">Uncharacterized protein</fullName>
    </submittedName>
</protein>
<evidence type="ECO:0000256" key="2">
    <source>
        <dbReference type="SAM" id="Phobius"/>
    </source>
</evidence>
<keyword evidence="2" id="KW-0812">Transmembrane</keyword>
<feature type="chain" id="PRO_5012273284" evidence="3">
    <location>
        <begin position="22"/>
        <end position="631"/>
    </location>
</feature>
<feature type="transmembrane region" description="Helical" evidence="2">
    <location>
        <begin position="473"/>
        <end position="493"/>
    </location>
</feature>
<sequence>MSRSLQVFLTSLIYLFETTQSQQCIPPPQNPFQKLNFTQCLLVIQNLSGEERAASGCFNGNPEEGVLSLEGCTAMCGSGYDLWEWSDTFNRLSLLVLPTLFLIAHLAFPAAGWQSYLIIPCHAIGNPIGSLRSLLTRFEMHRRLSREAEAAVPNSRVSMALATIAAAYEEFGWQRIPTDLRTLTDGEENPIIQASHDLSMARPASTFKAMIAIITLVGTLATAIVRTVKQMDQNDTRVSNETAHTIAVVIILFIAIPQVWFSARLGTFTTNSGAIHTLRTLDKNLKGLSLVAGHQTSLFPPVQLAYCPLQPQQRNAWLVTRFPKRIRPWAQEFFSHCPLPDTTSTTQSGRFRSRWQAPSQLFGINANYLGINSFWRPCKHLPPNKHGRGQRQIMLMSIFWIIFGSGLPALFLSATNHTDRRRIGVGCRSLSWIGIMGLWLFSFTFDSFIRFCCCHASAREPYHRLKLIYRWTVLKDALATIAVIILVFLVQIGRYNSCWCRASFSHPPVIDIMPYTDKQWMTAITLWAGLPSAGLGISLGLILWIEFLKRDSNGPIVWFQKEHGSPLCKGGKAWDFEFGELGDSEGSEDLEEPLEEPRVRDREFSMGQLPTIAESESLLHDARIAAAYCRD</sequence>
<keyword evidence="3" id="KW-0732">Signal</keyword>
<dbReference type="AlphaFoldDB" id="A0A1L7XQ33"/>
<feature type="signal peptide" evidence="3">
    <location>
        <begin position="1"/>
        <end position="21"/>
    </location>
</feature>
<feature type="transmembrane region" description="Helical" evidence="2">
    <location>
        <begin position="207"/>
        <end position="225"/>
    </location>
</feature>
<keyword evidence="5" id="KW-1185">Reference proteome</keyword>
<dbReference type="Proteomes" id="UP000184330">
    <property type="component" value="Unassembled WGS sequence"/>
</dbReference>
<proteinExistence type="predicted"/>
<dbReference type="OrthoDB" id="3010248at2759"/>
<keyword evidence="2" id="KW-1133">Transmembrane helix</keyword>
<accession>A0A1L7XQ33</accession>
<feature type="transmembrane region" description="Helical" evidence="2">
    <location>
        <begin position="524"/>
        <end position="545"/>
    </location>
</feature>
<evidence type="ECO:0000256" key="3">
    <source>
        <dbReference type="SAM" id="SignalP"/>
    </source>
</evidence>